<dbReference type="Proteomes" id="UP000008810">
    <property type="component" value="Chromosome 4"/>
</dbReference>
<reference evidence="2 3" key="1">
    <citation type="journal article" date="2010" name="Nature">
        <title>Genome sequencing and analysis of the model grass Brachypodium distachyon.</title>
        <authorList>
            <consortium name="International Brachypodium Initiative"/>
        </authorList>
    </citation>
    <scope>NUCLEOTIDE SEQUENCE [LARGE SCALE GENOMIC DNA]</scope>
    <source>
        <strain evidence="2 3">Bd21</strain>
    </source>
</reference>
<keyword evidence="4" id="KW-1185">Reference proteome</keyword>
<sequence>MAASKVAAMIMVAAQLLAVAAPASASGLSRVGNLAARVGIRRLLQDTCIPPGDICCSQCGSWFNDTNCCEPETYICAINLGRGDNNEWCVYRETNMYP</sequence>
<reference evidence="2" key="2">
    <citation type="submission" date="2017-06" db="EMBL/GenBank/DDBJ databases">
        <title>WGS assembly of Brachypodium distachyon.</title>
        <authorList>
            <consortium name="The International Brachypodium Initiative"/>
            <person name="Lucas S."/>
            <person name="Harmon-Smith M."/>
            <person name="Lail K."/>
            <person name="Tice H."/>
            <person name="Grimwood J."/>
            <person name="Bruce D."/>
            <person name="Barry K."/>
            <person name="Shu S."/>
            <person name="Lindquist E."/>
            <person name="Wang M."/>
            <person name="Pitluck S."/>
            <person name="Vogel J.P."/>
            <person name="Garvin D.F."/>
            <person name="Mockler T.C."/>
            <person name="Schmutz J."/>
            <person name="Rokhsar D."/>
            <person name="Bevan M.W."/>
        </authorList>
    </citation>
    <scope>NUCLEOTIDE SEQUENCE</scope>
    <source>
        <strain evidence="2">Bd21</strain>
    </source>
</reference>
<name>I1IJQ8_BRADI</name>
<dbReference type="EMBL" id="CM000883">
    <property type="protein sequence ID" value="KQJ87467.1"/>
    <property type="molecule type" value="Genomic_DNA"/>
</dbReference>
<evidence type="ECO:0000256" key="1">
    <source>
        <dbReference type="SAM" id="SignalP"/>
    </source>
</evidence>
<evidence type="ECO:0000313" key="2">
    <source>
        <dbReference type="EMBL" id="KQJ87467.1"/>
    </source>
</evidence>
<proteinExistence type="predicted"/>
<dbReference type="Gramene" id="KQJ87467">
    <property type="protein sequence ID" value="KQJ87467"/>
    <property type="gene ID" value="BRADI_4g11347v3"/>
</dbReference>
<evidence type="ECO:0000313" key="3">
    <source>
        <dbReference type="EnsemblPlants" id="KQJ87467"/>
    </source>
</evidence>
<dbReference type="InParanoid" id="I1IJQ8"/>
<organism evidence="2">
    <name type="scientific">Brachypodium distachyon</name>
    <name type="common">Purple false brome</name>
    <name type="synonym">Trachynia distachya</name>
    <dbReference type="NCBI Taxonomy" id="15368"/>
    <lineage>
        <taxon>Eukaryota</taxon>
        <taxon>Viridiplantae</taxon>
        <taxon>Streptophyta</taxon>
        <taxon>Embryophyta</taxon>
        <taxon>Tracheophyta</taxon>
        <taxon>Spermatophyta</taxon>
        <taxon>Magnoliopsida</taxon>
        <taxon>Liliopsida</taxon>
        <taxon>Poales</taxon>
        <taxon>Poaceae</taxon>
        <taxon>BOP clade</taxon>
        <taxon>Pooideae</taxon>
        <taxon>Stipodae</taxon>
        <taxon>Brachypodieae</taxon>
        <taxon>Brachypodium</taxon>
    </lineage>
</organism>
<gene>
    <name evidence="2" type="ORF">BRADI_4g11347v3</name>
</gene>
<evidence type="ECO:0008006" key="5">
    <source>
        <dbReference type="Google" id="ProtNLM"/>
    </source>
</evidence>
<protein>
    <recommendedName>
        <fullName evidence="5">Embryo surrounding factor 1 brassicaceae domain-containing protein</fullName>
    </recommendedName>
</protein>
<reference evidence="3" key="3">
    <citation type="submission" date="2018-08" db="UniProtKB">
        <authorList>
            <consortium name="EnsemblPlants"/>
        </authorList>
    </citation>
    <scope>IDENTIFICATION</scope>
    <source>
        <strain evidence="3">cv. Bd21</strain>
    </source>
</reference>
<feature type="chain" id="PRO_5014095418" description="Embryo surrounding factor 1 brassicaceae domain-containing protein" evidence="1">
    <location>
        <begin position="26"/>
        <end position="98"/>
    </location>
</feature>
<dbReference type="EnsemblPlants" id="KQJ87467">
    <property type="protein sequence ID" value="KQJ87467"/>
    <property type="gene ID" value="BRADI_4g11347v3"/>
</dbReference>
<dbReference type="FunCoup" id="I1IJQ8">
    <property type="interactions" value="252"/>
</dbReference>
<dbReference type="OrthoDB" id="10570397at2759"/>
<dbReference type="eggNOG" id="ENOG502R3K6">
    <property type="taxonomic scope" value="Eukaryota"/>
</dbReference>
<evidence type="ECO:0000313" key="4">
    <source>
        <dbReference type="Proteomes" id="UP000008810"/>
    </source>
</evidence>
<dbReference type="HOGENOM" id="CLU_2336527_0_0_1"/>
<dbReference type="OMA" id="TYICAIN"/>
<dbReference type="AlphaFoldDB" id="I1IJQ8"/>
<keyword evidence="1" id="KW-0732">Signal</keyword>
<accession>I1IJQ8</accession>
<feature type="signal peptide" evidence="1">
    <location>
        <begin position="1"/>
        <end position="25"/>
    </location>
</feature>